<dbReference type="AlphaFoldDB" id="A0A4Y7SBR5"/>
<name>A0A4Y7SBR5_COPMI</name>
<keyword evidence="3" id="KW-1185">Reference proteome</keyword>
<feature type="compositionally biased region" description="Low complexity" evidence="1">
    <location>
        <begin position="1"/>
        <end position="28"/>
    </location>
</feature>
<organism evidence="2 3">
    <name type="scientific">Coprinellus micaceus</name>
    <name type="common">Glistening ink-cap mushroom</name>
    <name type="synonym">Coprinus micaceus</name>
    <dbReference type="NCBI Taxonomy" id="71717"/>
    <lineage>
        <taxon>Eukaryota</taxon>
        <taxon>Fungi</taxon>
        <taxon>Dikarya</taxon>
        <taxon>Basidiomycota</taxon>
        <taxon>Agaricomycotina</taxon>
        <taxon>Agaricomycetes</taxon>
        <taxon>Agaricomycetidae</taxon>
        <taxon>Agaricales</taxon>
        <taxon>Agaricineae</taxon>
        <taxon>Psathyrellaceae</taxon>
        <taxon>Coprinellus</taxon>
    </lineage>
</organism>
<feature type="compositionally biased region" description="Low complexity" evidence="1">
    <location>
        <begin position="350"/>
        <end position="401"/>
    </location>
</feature>
<dbReference type="Gene3D" id="2.30.30.40">
    <property type="entry name" value="SH3 Domains"/>
    <property type="match status" value="1"/>
</dbReference>
<feature type="compositionally biased region" description="Low complexity" evidence="1">
    <location>
        <begin position="693"/>
        <end position="712"/>
    </location>
</feature>
<feature type="region of interest" description="Disordered" evidence="1">
    <location>
        <begin position="635"/>
        <end position="747"/>
    </location>
</feature>
<feature type="compositionally biased region" description="Low complexity" evidence="1">
    <location>
        <begin position="219"/>
        <end position="292"/>
    </location>
</feature>
<comment type="caution">
    <text evidence="2">The sequence shown here is derived from an EMBL/GenBank/DDBJ whole genome shotgun (WGS) entry which is preliminary data.</text>
</comment>
<feature type="compositionally biased region" description="Gly residues" evidence="1">
    <location>
        <begin position="738"/>
        <end position="747"/>
    </location>
</feature>
<sequence length="941" mass="95683">MTPATANGVSNGSGASSVPAPPTSTAVSGLINGSIPTSPHAPTPSQPGNQVAEGTGTGTSNPSQTSDAPPSSLLSSHTASNTGHVSISSINSDSSSPSPDVIQNEDTGGHEAGSSSAKDNNNKNVVDNGEGGLGTRAFGAGKEVKTELASSTESGGVVGSLGATPTSASATSTVSGPGKEEGKELSGKGGEQRGMDDMGSKMSKRSVRASGPTAVAQGSASALSTSKAPTTASTASSTSTSKAATSSTPRASPSSTNPTSSSSATPSTTTSAITMAASTHTSTSPTPFTPSSLPLPPSVPTASATQQQPAAQPPVSPTQKKTQNRISLPPPSSFPVALASSTSSGTHKQTSSVSSTTSNSSATSTSPPSASASASAVSPLALSSSTSNNPLSSSTSSGVPRTPGPRSRPPSSYFDPALSPFLASSRPAPPSPALSATSRSGRTSRPVSGVFTLDGNSTPSGAVGRVSRQNSVKRQSGLGMSAFGSIGSPTASRFSAGAYQGQSPVHPFTAPPPAQPLTSSALKHRDGDEDDEEEGTEPPPNSAASIESLESTASTVMPDDPVTPGTPGVVFAGFQRQRMEGSGAAPPKIDTSVTTSSSRVGDLEGTPKDGEVKETEGDAKEKKHRTFYIKIRDFGFAPDDPKFSGMGENVPKENRVGRLNRVLRGAGRGYDPYAKPSQQGESSTTSDEEKRWSQGSWASSSSFPHSPVTPTSLYEDAYGSDDDDGLFDDDDDDDAYGYGWGGTGGGGWFRKGLGRLSWAGVGSTTTPGEAEGDGEGEGYPSAGDLARNFDQEEEDDSGSYAHNPADASLQDSFTSDDLSDDADDPLYPGIYRALFAFEPEGTAEVGLREDQLVRVVKRGGGVGWAVVEVGWRAGKELVSELRESGELDEEEGGNEDEEGAEERGGEGGVEVELADGRKIRQGLVPESYLAPVRLDGWVDCS</sequence>
<protein>
    <recommendedName>
        <fullName evidence="4">SH3 domain-containing protein</fullName>
    </recommendedName>
</protein>
<feature type="compositionally biased region" description="Low complexity" evidence="1">
    <location>
        <begin position="86"/>
        <end position="100"/>
    </location>
</feature>
<feature type="compositionally biased region" description="Acidic residues" evidence="1">
    <location>
        <begin position="718"/>
        <end position="735"/>
    </location>
</feature>
<feature type="compositionally biased region" description="Low complexity" evidence="1">
    <location>
        <begin position="300"/>
        <end position="310"/>
    </location>
</feature>
<feature type="region of interest" description="Disordered" evidence="1">
    <location>
        <begin position="760"/>
        <end position="824"/>
    </location>
</feature>
<feature type="compositionally biased region" description="Low complexity" evidence="1">
    <location>
        <begin position="160"/>
        <end position="177"/>
    </location>
</feature>
<evidence type="ECO:0008006" key="4">
    <source>
        <dbReference type="Google" id="ProtNLM"/>
    </source>
</evidence>
<feature type="compositionally biased region" description="Basic and acidic residues" evidence="1">
    <location>
        <begin position="601"/>
        <end position="621"/>
    </location>
</feature>
<feature type="region of interest" description="Disordered" evidence="1">
    <location>
        <begin position="1"/>
        <end position="622"/>
    </location>
</feature>
<evidence type="ECO:0000313" key="3">
    <source>
        <dbReference type="Proteomes" id="UP000298030"/>
    </source>
</evidence>
<proteinExistence type="predicted"/>
<feature type="compositionally biased region" description="Polar residues" evidence="1">
    <location>
        <begin position="542"/>
        <end position="555"/>
    </location>
</feature>
<dbReference type="EMBL" id="QPFP01000208">
    <property type="protein sequence ID" value="TEB19089.1"/>
    <property type="molecule type" value="Genomic_DNA"/>
</dbReference>
<accession>A0A4Y7SBR5</accession>
<feature type="compositionally biased region" description="Basic and acidic residues" evidence="1">
    <location>
        <begin position="178"/>
        <end position="199"/>
    </location>
</feature>
<dbReference type="OrthoDB" id="19092at2759"/>
<dbReference type="STRING" id="71717.A0A4Y7SBR5"/>
<feature type="compositionally biased region" description="Polar residues" evidence="1">
    <location>
        <begin position="339"/>
        <end position="349"/>
    </location>
</feature>
<feature type="compositionally biased region" description="Acidic residues" evidence="1">
    <location>
        <begin position="886"/>
        <end position="900"/>
    </location>
</feature>
<dbReference type="Proteomes" id="UP000298030">
    <property type="component" value="Unassembled WGS sequence"/>
</dbReference>
<reference evidence="2 3" key="1">
    <citation type="journal article" date="2019" name="Nat. Ecol. Evol.">
        <title>Megaphylogeny resolves global patterns of mushroom evolution.</title>
        <authorList>
            <person name="Varga T."/>
            <person name="Krizsan K."/>
            <person name="Foldi C."/>
            <person name="Dima B."/>
            <person name="Sanchez-Garcia M."/>
            <person name="Sanchez-Ramirez S."/>
            <person name="Szollosi G.J."/>
            <person name="Szarkandi J.G."/>
            <person name="Papp V."/>
            <person name="Albert L."/>
            <person name="Andreopoulos W."/>
            <person name="Angelini C."/>
            <person name="Antonin V."/>
            <person name="Barry K.W."/>
            <person name="Bougher N.L."/>
            <person name="Buchanan P."/>
            <person name="Buyck B."/>
            <person name="Bense V."/>
            <person name="Catcheside P."/>
            <person name="Chovatia M."/>
            <person name="Cooper J."/>
            <person name="Damon W."/>
            <person name="Desjardin D."/>
            <person name="Finy P."/>
            <person name="Geml J."/>
            <person name="Haridas S."/>
            <person name="Hughes K."/>
            <person name="Justo A."/>
            <person name="Karasinski D."/>
            <person name="Kautmanova I."/>
            <person name="Kiss B."/>
            <person name="Kocsube S."/>
            <person name="Kotiranta H."/>
            <person name="LaButti K.M."/>
            <person name="Lechner B.E."/>
            <person name="Liimatainen K."/>
            <person name="Lipzen A."/>
            <person name="Lukacs Z."/>
            <person name="Mihaltcheva S."/>
            <person name="Morgado L.N."/>
            <person name="Niskanen T."/>
            <person name="Noordeloos M.E."/>
            <person name="Ohm R.A."/>
            <person name="Ortiz-Santana B."/>
            <person name="Ovrebo C."/>
            <person name="Racz N."/>
            <person name="Riley R."/>
            <person name="Savchenko A."/>
            <person name="Shiryaev A."/>
            <person name="Soop K."/>
            <person name="Spirin V."/>
            <person name="Szebenyi C."/>
            <person name="Tomsovsky M."/>
            <person name="Tulloss R.E."/>
            <person name="Uehling J."/>
            <person name="Grigoriev I.V."/>
            <person name="Vagvolgyi C."/>
            <person name="Papp T."/>
            <person name="Martin F.M."/>
            <person name="Miettinen O."/>
            <person name="Hibbett D.S."/>
            <person name="Nagy L.G."/>
        </authorList>
    </citation>
    <scope>NUCLEOTIDE SEQUENCE [LARGE SCALE GENOMIC DNA]</scope>
    <source>
        <strain evidence="2 3">FP101781</strain>
    </source>
</reference>
<feature type="compositionally biased region" description="Low complexity" evidence="1">
    <location>
        <begin position="112"/>
        <end position="128"/>
    </location>
</feature>
<evidence type="ECO:0000313" key="2">
    <source>
        <dbReference type="EMBL" id="TEB19089.1"/>
    </source>
</evidence>
<gene>
    <name evidence="2" type="ORF">FA13DRAFT_490547</name>
</gene>
<evidence type="ECO:0000256" key="1">
    <source>
        <dbReference type="SAM" id="MobiDB-lite"/>
    </source>
</evidence>
<feature type="region of interest" description="Disordered" evidence="1">
    <location>
        <begin position="881"/>
        <end position="909"/>
    </location>
</feature>
<feature type="compositionally biased region" description="Low complexity" evidence="1">
    <location>
        <begin position="409"/>
        <end position="426"/>
    </location>
</feature>
<feature type="compositionally biased region" description="Polar residues" evidence="1">
    <location>
        <begin position="58"/>
        <end position="85"/>
    </location>
</feature>
<feature type="compositionally biased region" description="Polar residues" evidence="1">
    <location>
        <begin position="676"/>
        <end position="685"/>
    </location>
</feature>